<sequence length="257" mass="28655">MPVGISVVEDYCNSSNSDHNNHSNRNSVHLLSITSVEEQISRPTVSEICCPKQLSKSCNIQQALAENFSYKRLATDHCGTVGKSEEQGYTKSVTGNSIAHQGSFADENLEDSSTSSSILQSSGHEDNVSCLTKHETSFSDRTDFIGQGILIFERIVSFLVGHLQRNFETCSDADSQTSRTDSFSTSVDSPRNLEKMSEIVDQNTKNDRQRKRANIAVMLRDMICDRQDDFGDFFRPEVDEYLETSSASDGLNQRKNL</sequence>
<evidence type="ECO:0000256" key="1">
    <source>
        <dbReference type="SAM" id="MobiDB-lite"/>
    </source>
</evidence>
<proteinExistence type="predicted"/>
<accession>A0A915L945</accession>
<organism evidence="2 3">
    <name type="scientific">Romanomermis culicivorax</name>
    <name type="common">Nematode worm</name>
    <dbReference type="NCBI Taxonomy" id="13658"/>
    <lineage>
        <taxon>Eukaryota</taxon>
        <taxon>Metazoa</taxon>
        <taxon>Ecdysozoa</taxon>
        <taxon>Nematoda</taxon>
        <taxon>Enoplea</taxon>
        <taxon>Dorylaimia</taxon>
        <taxon>Mermithida</taxon>
        <taxon>Mermithoidea</taxon>
        <taxon>Mermithidae</taxon>
        <taxon>Romanomermis</taxon>
    </lineage>
</organism>
<dbReference type="WBParaSite" id="nRc.2.0.1.t47569-RA">
    <property type="protein sequence ID" value="nRc.2.0.1.t47569-RA"/>
    <property type="gene ID" value="nRc.2.0.1.g47569"/>
</dbReference>
<evidence type="ECO:0000313" key="2">
    <source>
        <dbReference type="Proteomes" id="UP000887565"/>
    </source>
</evidence>
<feature type="region of interest" description="Disordered" evidence="1">
    <location>
        <begin position="171"/>
        <end position="190"/>
    </location>
</feature>
<feature type="compositionally biased region" description="Polar residues" evidence="1">
    <location>
        <begin position="171"/>
        <end position="189"/>
    </location>
</feature>
<dbReference type="Proteomes" id="UP000887565">
    <property type="component" value="Unplaced"/>
</dbReference>
<name>A0A915L945_ROMCU</name>
<reference evidence="3" key="1">
    <citation type="submission" date="2022-11" db="UniProtKB">
        <authorList>
            <consortium name="WormBaseParasite"/>
        </authorList>
    </citation>
    <scope>IDENTIFICATION</scope>
</reference>
<protein>
    <submittedName>
        <fullName evidence="3">Uncharacterized protein</fullName>
    </submittedName>
</protein>
<evidence type="ECO:0000313" key="3">
    <source>
        <dbReference type="WBParaSite" id="nRc.2.0.1.t47569-RA"/>
    </source>
</evidence>
<dbReference type="AlphaFoldDB" id="A0A915L945"/>
<keyword evidence="2" id="KW-1185">Reference proteome</keyword>